<dbReference type="Pfam" id="PF05188">
    <property type="entry name" value="MutS_II"/>
    <property type="match status" value="1"/>
</dbReference>
<evidence type="ECO:0000313" key="14">
    <source>
        <dbReference type="Proteomes" id="UP000799429"/>
    </source>
</evidence>
<name>A0A9P4S402_9PEZI</name>
<evidence type="ECO:0000259" key="12">
    <source>
        <dbReference type="PROSITE" id="PS00486"/>
    </source>
</evidence>
<dbReference type="InterPro" id="IPR045076">
    <property type="entry name" value="MutS"/>
</dbReference>
<evidence type="ECO:0000256" key="6">
    <source>
        <dbReference type="ARBA" id="ARBA00023125"/>
    </source>
</evidence>
<proteinExistence type="inferred from homology"/>
<dbReference type="SUPFAM" id="SSF48334">
    <property type="entry name" value="DNA repair protein MutS, domain III"/>
    <property type="match status" value="1"/>
</dbReference>
<feature type="domain" description="DNA mismatch repair proteins mutS family" evidence="12">
    <location>
        <begin position="728"/>
        <end position="744"/>
    </location>
</feature>
<protein>
    <submittedName>
        <fullName evidence="13">DNA mismatch repair protein</fullName>
    </submittedName>
</protein>
<dbReference type="SUPFAM" id="SSF52540">
    <property type="entry name" value="P-loop containing nucleoside triphosphate hydrolases"/>
    <property type="match status" value="1"/>
</dbReference>
<keyword evidence="7 10" id="KW-0234">DNA repair</keyword>
<keyword evidence="11" id="KW-0175">Coiled coil</keyword>
<evidence type="ECO:0000256" key="9">
    <source>
        <dbReference type="ARBA" id="ARBA00064337"/>
    </source>
</evidence>
<keyword evidence="14" id="KW-1185">Reference proteome</keyword>
<comment type="similarity">
    <text evidence="2 10">Belongs to the DNA mismatch repair MutS family.</text>
</comment>
<dbReference type="InterPro" id="IPR007695">
    <property type="entry name" value="DNA_mismatch_repair_MutS-lik_N"/>
</dbReference>
<dbReference type="GO" id="GO:0140664">
    <property type="term" value="F:ATP-dependent DNA damage sensor activity"/>
    <property type="evidence" value="ECO:0007669"/>
    <property type="project" value="InterPro"/>
</dbReference>
<dbReference type="InterPro" id="IPR011184">
    <property type="entry name" value="DNA_mismatch_repair_Msh2"/>
</dbReference>
<dbReference type="PIRSF" id="PIRSF005813">
    <property type="entry name" value="MSH2"/>
    <property type="match status" value="1"/>
</dbReference>
<dbReference type="PANTHER" id="PTHR11361">
    <property type="entry name" value="DNA MISMATCH REPAIR PROTEIN MUTS FAMILY MEMBER"/>
    <property type="match status" value="1"/>
</dbReference>
<dbReference type="Gene3D" id="3.40.1170.10">
    <property type="entry name" value="DNA repair protein MutS, domain I"/>
    <property type="match status" value="1"/>
</dbReference>
<dbReference type="FunFam" id="1.10.1420.10:FF:000015">
    <property type="entry name" value="DNA mismatch repair protein Msh2"/>
    <property type="match status" value="1"/>
</dbReference>
<dbReference type="GO" id="GO:0006312">
    <property type="term" value="P:mitotic recombination"/>
    <property type="evidence" value="ECO:0007669"/>
    <property type="project" value="TreeGrafter"/>
</dbReference>
<dbReference type="GO" id="GO:0005524">
    <property type="term" value="F:ATP binding"/>
    <property type="evidence" value="ECO:0007669"/>
    <property type="project" value="UniProtKB-KW"/>
</dbReference>
<dbReference type="FunFam" id="1.10.1420.10:FF:000017">
    <property type="entry name" value="DNA mismatch repair protein Msh2"/>
    <property type="match status" value="1"/>
</dbReference>
<dbReference type="FunFam" id="3.40.50.300:FF:000523">
    <property type="entry name" value="DNA mismatch repair protein"/>
    <property type="match status" value="1"/>
</dbReference>
<dbReference type="InterPro" id="IPR007861">
    <property type="entry name" value="DNA_mismatch_repair_MutS_clamp"/>
</dbReference>
<comment type="subunit">
    <text evidence="9">Heterodimer of msh2 and msh6.</text>
</comment>
<comment type="caution">
    <text evidence="13">The sequence shown here is derived from an EMBL/GenBank/DDBJ whole genome shotgun (WGS) entry which is preliminary data.</text>
</comment>
<dbReference type="GO" id="GO:0032301">
    <property type="term" value="C:MutSalpha complex"/>
    <property type="evidence" value="ECO:0007669"/>
    <property type="project" value="TreeGrafter"/>
</dbReference>
<dbReference type="InterPro" id="IPR036678">
    <property type="entry name" value="MutS_con_dom_sf"/>
</dbReference>
<dbReference type="SMART" id="SM00534">
    <property type="entry name" value="MUTSac"/>
    <property type="match status" value="1"/>
</dbReference>
<evidence type="ECO:0000256" key="3">
    <source>
        <dbReference type="ARBA" id="ARBA00022741"/>
    </source>
</evidence>
<reference evidence="13" key="1">
    <citation type="journal article" date="2020" name="Stud. Mycol.">
        <title>101 Dothideomycetes genomes: a test case for predicting lifestyles and emergence of pathogens.</title>
        <authorList>
            <person name="Haridas S."/>
            <person name="Albert R."/>
            <person name="Binder M."/>
            <person name="Bloem J."/>
            <person name="Labutti K."/>
            <person name="Salamov A."/>
            <person name="Andreopoulos B."/>
            <person name="Baker S."/>
            <person name="Barry K."/>
            <person name="Bills G."/>
            <person name="Bluhm B."/>
            <person name="Cannon C."/>
            <person name="Castanera R."/>
            <person name="Culley D."/>
            <person name="Daum C."/>
            <person name="Ezra D."/>
            <person name="Gonzalez J."/>
            <person name="Henrissat B."/>
            <person name="Kuo A."/>
            <person name="Liang C."/>
            <person name="Lipzen A."/>
            <person name="Lutzoni F."/>
            <person name="Magnuson J."/>
            <person name="Mondo S."/>
            <person name="Nolan M."/>
            <person name="Ohm R."/>
            <person name="Pangilinan J."/>
            <person name="Park H.-J."/>
            <person name="Ramirez L."/>
            <person name="Alfaro M."/>
            <person name="Sun H."/>
            <person name="Tritt A."/>
            <person name="Yoshinaga Y."/>
            <person name="Zwiers L.-H."/>
            <person name="Turgeon B."/>
            <person name="Goodwin S."/>
            <person name="Spatafora J."/>
            <person name="Crous P."/>
            <person name="Grigoriev I."/>
        </authorList>
    </citation>
    <scope>NUCLEOTIDE SEQUENCE</scope>
    <source>
        <strain evidence="13">CBS 101060</strain>
    </source>
</reference>
<organism evidence="13 14">
    <name type="scientific">Patellaria atrata CBS 101060</name>
    <dbReference type="NCBI Taxonomy" id="1346257"/>
    <lineage>
        <taxon>Eukaryota</taxon>
        <taxon>Fungi</taxon>
        <taxon>Dikarya</taxon>
        <taxon>Ascomycota</taxon>
        <taxon>Pezizomycotina</taxon>
        <taxon>Dothideomycetes</taxon>
        <taxon>Dothideomycetes incertae sedis</taxon>
        <taxon>Patellariales</taxon>
        <taxon>Patellariaceae</taxon>
        <taxon>Patellaria</taxon>
    </lineage>
</organism>
<keyword evidence="4 10" id="KW-0227">DNA damage</keyword>
<dbReference type="InterPro" id="IPR027417">
    <property type="entry name" value="P-loop_NTPase"/>
</dbReference>
<sequence>MASRPELKVDDEVSFIKFFRNLPQKTDDTVRIFFRGDYYTAHGEDATLIARTVYRSTSVLRQLGRNPTLESVTMTITVFRNFLREALFRLGKRVEIWESSGRMNWKVTKQASPGNLQDIEDELGGQLESAPIILAVKVTARASEARNVGVCFADASVRELGVSEFLDNDLYSNFESLIIQLGVKECLIQTEGNKKDVELSKLRTIADNCGCAVSQRQMADFGTRDIEQDLSRLLRDERAAGTLPQTDLKLAMGSAAALIKYLGVMSDPSNFGQYQLYQHDLSQYMKLDAAALKALNMMPGPRDGSKNMSLYGLLNHCKTPVGSRLLAQWLKQPLMDVNEIQKRQQLVEAFVTDTELRQTMQEEHLRSIPDLYRLAKKFQRKVANLEDVVRAYQVSIRLPGFLGTLGAVMDEQYKDPLDEVYTSKLREYSDALEKLQEMVETTVDLDALENHEFIIKPEFDESLRSIRKRLDKLKREMESEHRKVGDDLNQDIDKKLFLENHKVHGWCFRLTRNEASCIRNKKQYQECSTQKNGVFFTTSTLQSLRREFDQLSETYNRTQSGLVNEVVQVAASYIPVIESLAAVLAHLDVIVSFAHVSVHAPTAYVRPTMHPRGEGQTILKEARHPCMEMQDDINFITNDVTLTRDDSSFLIITGPNMGGKSTYIRQIGVIALLAQIGCFVPCSEAELTIFDSILARVGASDSQLKGVSTFMAEMLETATILKTATKESLIIIDELGRGTSTYDGFGLAWAISEYIVREIGAFAMFATHFHELTRLSETWPQVKNLHVVAHIESSSAQSAAEGRDKRDVTLLYKVEPGICDQSFGIHVAELVRFPPKVVNMAKRKADELEDFTSAAAANTNSASADSGAMDIAKVEGIAKEEVEEGSRLLKEVLKRWKEDVEREGLGKEEQVARMKELIMGNEELLQNPFFKQVQAL</sequence>
<dbReference type="FunFam" id="3.30.420.110:FF:000002">
    <property type="entry name" value="DNA mismatch repair protein"/>
    <property type="match status" value="1"/>
</dbReference>
<dbReference type="Pfam" id="PF05192">
    <property type="entry name" value="MutS_III"/>
    <property type="match status" value="1"/>
</dbReference>
<dbReference type="GO" id="GO:0030983">
    <property type="term" value="F:mismatched DNA binding"/>
    <property type="evidence" value="ECO:0007669"/>
    <property type="project" value="InterPro"/>
</dbReference>
<evidence type="ECO:0000256" key="1">
    <source>
        <dbReference type="ARBA" id="ARBA00004123"/>
    </source>
</evidence>
<evidence type="ECO:0000256" key="4">
    <source>
        <dbReference type="ARBA" id="ARBA00022763"/>
    </source>
</evidence>
<keyword evidence="5" id="KW-0067">ATP-binding</keyword>
<dbReference type="Pfam" id="PF05190">
    <property type="entry name" value="MutS_IV"/>
    <property type="match status" value="1"/>
</dbReference>
<dbReference type="Gene3D" id="3.40.50.300">
    <property type="entry name" value="P-loop containing nucleotide triphosphate hydrolases"/>
    <property type="match status" value="1"/>
</dbReference>
<keyword evidence="6 10" id="KW-0238">DNA-binding</keyword>
<dbReference type="PROSITE" id="PS00486">
    <property type="entry name" value="DNA_MISMATCH_REPAIR_2"/>
    <property type="match status" value="1"/>
</dbReference>
<dbReference type="EMBL" id="MU006112">
    <property type="protein sequence ID" value="KAF2835086.1"/>
    <property type="molecule type" value="Genomic_DNA"/>
</dbReference>
<feature type="coiled-coil region" evidence="11">
    <location>
        <begin position="425"/>
        <end position="483"/>
    </location>
</feature>
<evidence type="ECO:0000313" key="13">
    <source>
        <dbReference type="EMBL" id="KAF2835086.1"/>
    </source>
</evidence>
<dbReference type="InterPro" id="IPR016151">
    <property type="entry name" value="DNA_mismatch_repair_MutS_N"/>
</dbReference>
<dbReference type="Pfam" id="PF01624">
    <property type="entry name" value="MutS_I"/>
    <property type="match status" value="1"/>
</dbReference>
<dbReference type="Proteomes" id="UP000799429">
    <property type="component" value="Unassembled WGS sequence"/>
</dbReference>
<dbReference type="Gene3D" id="1.10.1420.10">
    <property type="match status" value="2"/>
</dbReference>
<dbReference type="GO" id="GO:0006298">
    <property type="term" value="P:mismatch repair"/>
    <property type="evidence" value="ECO:0007669"/>
    <property type="project" value="InterPro"/>
</dbReference>
<evidence type="ECO:0000256" key="8">
    <source>
        <dbReference type="ARBA" id="ARBA00023242"/>
    </source>
</evidence>
<gene>
    <name evidence="13" type="ORF">M501DRAFT_1020295</name>
</gene>
<dbReference type="InterPro" id="IPR007696">
    <property type="entry name" value="DNA_mismatch_repair_MutS_core"/>
</dbReference>
<evidence type="ECO:0000256" key="7">
    <source>
        <dbReference type="ARBA" id="ARBA00023204"/>
    </source>
</evidence>
<dbReference type="InterPro" id="IPR036187">
    <property type="entry name" value="DNA_mismatch_repair_MutS_sf"/>
</dbReference>
<comment type="function">
    <text evidence="10">Component of the post-replicative DNA mismatch repair system (MMR).</text>
</comment>
<dbReference type="FunFam" id="3.40.1170.10:FF:000003">
    <property type="entry name" value="DNA mismatch repair protein"/>
    <property type="match status" value="1"/>
</dbReference>
<evidence type="ECO:0000256" key="11">
    <source>
        <dbReference type="SAM" id="Coils"/>
    </source>
</evidence>
<dbReference type="InterPro" id="IPR000432">
    <property type="entry name" value="DNA_mismatch_repair_MutS_C"/>
</dbReference>
<dbReference type="CDD" id="cd03285">
    <property type="entry name" value="ABC_MSH2_euk"/>
    <property type="match status" value="1"/>
</dbReference>
<dbReference type="NCBIfam" id="NF003810">
    <property type="entry name" value="PRK05399.1"/>
    <property type="match status" value="1"/>
</dbReference>
<evidence type="ECO:0000256" key="2">
    <source>
        <dbReference type="ARBA" id="ARBA00006271"/>
    </source>
</evidence>
<keyword evidence="8" id="KW-0539">Nucleus</keyword>
<dbReference type="SMART" id="SM00533">
    <property type="entry name" value="MUTSd"/>
    <property type="match status" value="1"/>
</dbReference>
<comment type="subcellular location">
    <subcellularLocation>
        <location evidence="1">Nucleus</location>
    </subcellularLocation>
</comment>
<dbReference type="OrthoDB" id="295033at2759"/>
<dbReference type="InterPro" id="IPR032642">
    <property type="entry name" value="Msh2_ATP-bd"/>
</dbReference>
<accession>A0A9P4S402</accession>
<dbReference type="PANTHER" id="PTHR11361:SF35">
    <property type="entry name" value="DNA MISMATCH REPAIR PROTEIN MSH2"/>
    <property type="match status" value="1"/>
</dbReference>
<dbReference type="AlphaFoldDB" id="A0A9P4S402"/>
<dbReference type="Pfam" id="PF00488">
    <property type="entry name" value="MutS_V"/>
    <property type="match status" value="1"/>
</dbReference>
<evidence type="ECO:0000256" key="5">
    <source>
        <dbReference type="ARBA" id="ARBA00022840"/>
    </source>
</evidence>
<evidence type="ECO:0000256" key="10">
    <source>
        <dbReference type="RuleBase" id="RU003756"/>
    </source>
</evidence>
<keyword evidence="3 10" id="KW-0547">Nucleotide-binding</keyword>
<dbReference type="Gene3D" id="3.30.420.110">
    <property type="entry name" value="MutS, connector domain"/>
    <property type="match status" value="1"/>
</dbReference>
<dbReference type="InterPro" id="IPR007860">
    <property type="entry name" value="DNA_mmatch_repair_MutS_con_dom"/>
</dbReference>